<reference evidence="2 3" key="1">
    <citation type="submission" date="2024-09" db="EMBL/GenBank/DDBJ databases">
        <authorList>
            <person name="Sun Q."/>
            <person name="Mori K."/>
        </authorList>
    </citation>
    <scope>NUCLEOTIDE SEQUENCE [LARGE SCALE GENOMIC DNA]</scope>
    <source>
        <strain evidence="2 3">CECT 8064</strain>
    </source>
</reference>
<evidence type="ECO:0000313" key="3">
    <source>
        <dbReference type="Proteomes" id="UP001589645"/>
    </source>
</evidence>
<organism evidence="2 3">
    <name type="scientific">Vibrio olivae</name>
    <dbReference type="NCBI Taxonomy" id="1243002"/>
    <lineage>
        <taxon>Bacteria</taxon>
        <taxon>Pseudomonadati</taxon>
        <taxon>Pseudomonadota</taxon>
        <taxon>Gammaproteobacteria</taxon>
        <taxon>Vibrionales</taxon>
        <taxon>Vibrionaceae</taxon>
        <taxon>Vibrio</taxon>
    </lineage>
</organism>
<evidence type="ECO:0000313" key="2">
    <source>
        <dbReference type="EMBL" id="MFB9136635.1"/>
    </source>
</evidence>
<dbReference type="Pfam" id="PF07148">
    <property type="entry name" value="MalM"/>
    <property type="match status" value="1"/>
</dbReference>
<dbReference type="RefSeq" id="WP_390194930.1">
    <property type="nucleotide sequence ID" value="NZ_JBHMEP010000006.1"/>
</dbReference>
<dbReference type="PROSITE" id="PS51257">
    <property type="entry name" value="PROKAR_LIPOPROTEIN"/>
    <property type="match status" value="1"/>
</dbReference>
<gene>
    <name evidence="2" type="ORF">ACFFUV_16835</name>
</gene>
<evidence type="ECO:0000256" key="1">
    <source>
        <dbReference type="SAM" id="SignalP"/>
    </source>
</evidence>
<keyword evidence="1" id="KW-0732">Signal</keyword>
<sequence length="291" mass="31693">MKLKSFATLFMALSLSACSGLPEQSLQTRLDKAECCSSLSDLPFTALSVPFHQQVLMDARLPTLDNTALFSADADSSTPLPVMSYQVTSNSPFSMLVRSYIDNNALFAVNVLVYNQEWQLVSNYSAQHFSYHTAGMRGLERVEKMITINPQLNGAKYILISADSALVDTELSRKHPQEIYAQSQHVIGNKQLPLTAQFEPVGVIDVTASAADNNAILTLLSELSPTTQETSVTKPTSSASPEALHTWSLYQSQIDAALTNHDVKQAAAIASEAAEQGFTQAKDYLVQQLAN</sequence>
<dbReference type="EMBL" id="JBHMEP010000006">
    <property type="protein sequence ID" value="MFB9136635.1"/>
    <property type="molecule type" value="Genomic_DNA"/>
</dbReference>
<feature type="signal peptide" evidence="1">
    <location>
        <begin position="1"/>
        <end position="19"/>
    </location>
</feature>
<feature type="chain" id="PRO_5045533351" evidence="1">
    <location>
        <begin position="20"/>
        <end position="291"/>
    </location>
</feature>
<keyword evidence="3" id="KW-1185">Reference proteome</keyword>
<proteinExistence type="predicted"/>
<comment type="caution">
    <text evidence="2">The sequence shown here is derived from an EMBL/GenBank/DDBJ whole genome shotgun (WGS) entry which is preliminary data.</text>
</comment>
<protein>
    <submittedName>
        <fullName evidence="2">MalM family protein</fullName>
    </submittedName>
</protein>
<name>A0ABV5HQY6_9VIBR</name>
<dbReference type="InterPro" id="IPR010794">
    <property type="entry name" value="MalM"/>
</dbReference>
<accession>A0ABV5HQY6</accession>
<dbReference type="Proteomes" id="UP001589645">
    <property type="component" value="Unassembled WGS sequence"/>
</dbReference>